<evidence type="ECO:0000313" key="2">
    <source>
        <dbReference type="EMBL" id="MBO8428418.1"/>
    </source>
</evidence>
<dbReference type="Proteomes" id="UP000823635">
    <property type="component" value="Unassembled WGS sequence"/>
</dbReference>
<dbReference type="AlphaFoldDB" id="A0A9D9DJ00"/>
<gene>
    <name evidence="2" type="ORF">IAC68_00590</name>
</gene>
<feature type="transmembrane region" description="Helical" evidence="1">
    <location>
        <begin position="187"/>
        <end position="209"/>
    </location>
</feature>
<dbReference type="EMBL" id="JADINB010000014">
    <property type="protein sequence ID" value="MBO8428418.1"/>
    <property type="molecule type" value="Genomic_DNA"/>
</dbReference>
<keyword evidence="1" id="KW-0812">Transmembrane</keyword>
<dbReference type="Gene3D" id="1.20.1530.20">
    <property type="match status" value="1"/>
</dbReference>
<reference evidence="2" key="1">
    <citation type="submission" date="2020-10" db="EMBL/GenBank/DDBJ databases">
        <authorList>
            <person name="Gilroy R."/>
        </authorList>
    </citation>
    <scope>NUCLEOTIDE SEQUENCE</scope>
    <source>
        <strain evidence="2">15467</strain>
    </source>
</reference>
<feature type="transmembrane region" description="Helical" evidence="1">
    <location>
        <begin position="59"/>
        <end position="77"/>
    </location>
</feature>
<feature type="transmembrane region" description="Helical" evidence="1">
    <location>
        <begin position="89"/>
        <end position="108"/>
    </location>
</feature>
<name>A0A9D9DJ00_9BACT</name>
<evidence type="ECO:0000313" key="3">
    <source>
        <dbReference type="Proteomes" id="UP000823635"/>
    </source>
</evidence>
<organism evidence="2 3">
    <name type="scientific">Candidatus Egerieousia excrementavium</name>
    <dbReference type="NCBI Taxonomy" id="2840778"/>
    <lineage>
        <taxon>Bacteria</taxon>
        <taxon>Pseudomonadati</taxon>
        <taxon>Bacteroidota</taxon>
        <taxon>Bacteroidia</taxon>
        <taxon>Bacteroidales</taxon>
        <taxon>Candidatus Egerieousia</taxon>
    </lineage>
</organism>
<accession>A0A9D9DJ00</accession>
<evidence type="ECO:0000256" key="1">
    <source>
        <dbReference type="SAM" id="Phobius"/>
    </source>
</evidence>
<reference evidence="2" key="2">
    <citation type="journal article" date="2021" name="PeerJ">
        <title>Extensive microbial diversity within the chicken gut microbiome revealed by metagenomics and culture.</title>
        <authorList>
            <person name="Gilroy R."/>
            <person name="Ravi A."/>
            <person name="Getino M."/>
            <person name="Pursley I."/>
            <person name="Horton D.L."/>
            <person name="Alikhan N.F."/>
            <person name="Baker D."/>
            <person name="Gharbi K."/>
            <person name="Hall N."/>
            <person name="Watson M."/>
            <person name="Adriaenssens E.M."/>
            <person name="Foster-Nyarko E."/>
            <person name="Jarju S."/>
            <person name="Secka A."/>
            <person name="Antonio M."/>
            <person name="Oren A."/>
            <person name="Chaudhuri R.R."/>
            <person name="La Ragione R."/>
            <person name="Hildebrand F."/>
            <person name="Pallen M.J."/>
        </authorList>
    </citation>
    <scope>NUCLEOTIDE SEQUENCE</scope>
    <source>
        <strain evidence="2">15467</strain>
    </source>
</reference>
<comment type="caution">
    <text evidence="2">The sequence shown here is derived from an EMBL/GenBank/DDBJ whole genome shotgun (WGS) entry which is preliminary data.</text>
</comment>
<feature type="transmembrane region" description="Helical" evidence="1">
    <location>
        <begin position="30"/>
        <end position="47"/>
    </location>
</feature>
<dbReference type="InterPro" id="IPR038770">
    <property type="entry name" value="Na+/solute_symporter_sf"/>
</dbReference>
<feature type="transmembrane region" description="Helical" evidence="1">
    <location>
        <begin position="115"/>
        <end position="136"/>
    </location>
</feature>
<sequence length="314" mass="34480">MNKRSLVLPIAIILGFLINRWCGKLSAIVPYLIFTILLMNFSSVRIRQLRLIHMSGLNIWLLLFQIFASIGCYYLTLALGGDEIVAEGVLAGVLCPVAAASVVISCMLGANRETITAYTILGNLMVAIVAPIYFSFIGIHQEMPFLESFALILKKIGPVIALPFFVAMFLQFCLPKINEAISKVSGISFYVWAVTLTITLGQTINMIIANGRENIKSITVLGIISIIFCAIQFGFGKWVGKKYGDTIAGGQALGQKNSAFGIWMANVYLHPLASVYPALYSIWQNIFNSWQLYRMGKKRDSASISDSGLPTSTI</sequence>
<feature type="transmembrane region" description="Helical" evidence="1">
    <location>
        <begin position="215"/>
        <end position="235"/>
    </location>
</feature>
<keyword evidence="1" id="KW-0472">Membrane</keyword>
<proteinExistence type="predicted"/>
<protein>
    <submittedName>
        <fullName evidence="2">Transporter</fullName>
    </submittedName>
</protein>
<keyword evidence="1" id="KW-1133">Transmembrane helix</keyword>
<feature type="transmembrane region" description="Helical" evidence="1">
    <location>
        <begin position="156"/>
        <end position="175"/>
    </location>
</feature>